<dbReference type="InterPro" id="IPR011008">
    <property type="entry name" value="Dimeric_a/b-barrel"/>
</dbReference>
<dbReference type="InterPro" id="IPR007138">
    <property type="entry name" value="ABM_dom"/>
</dbReference>
<dbReference type="Pfam" id="PF03992">
    <property type="entry name" value="ABM"/>
    <property type="match status" value="1"/>
</dbReference>
<dbReference type="EMBL" id="JAOCZP010000005">
    <property type="protein sequence ID" value="MCT7376796.1"/>
    <property type="molecule type" value="Genomic_DNA"/>
</dbReference>
<dbReference type="SUPFAM" id="SSF54909">
    <property type="entry name" value="Dimeric alpha+beta barrel"/>
    <property type="match status" value="1"/>
</dbReference>
<name>A0ABT2LQG9_9HYPH</name>
<comment type="caution">
    <text evidence="2">The sequence shown here is derived from an EMBL/GenBank/DDBJ whole genome shotgun (WGS) entry which is preliminary data.</text>
</comment>
<reference evidence="2 3" key="1">
    <citation type="submission" date="2022-09" db="EMBL/GenBank/DDBJ databases">
        <title>Chelativorans salina sp. nov., a novel slightly halophilic bacterium isolated from a saline lake sediment enrichment.</title>
        <authorList>
            <person name="Gao L."/>
            <person name="Fang B.-Z."/>
            <person name="Li W.-J."/>
        </authorList>
    </citation>
    <scope>NUCLEOTIDE SEQUENCE [LARGE SCALE GENOMIC DNA]</scope>
    <source>
        <strain evidence="2 3">EGI FJ00035</strain>
    </source>
</reference>
<dbReference type="RefSeq" id="WP_260904992.1">
    <property type="nucleotide sequence ID" value="NZ_JAOCZP010000005.1"/>
</dbReference>
<protein>
    <submittedName>
        <fullName evidence="2">Antibiotic biosynthesis monooxygenase</fullName>
    </submittedName>
</protein>
<evidence type="ECO:0000313" key="3">
    <source>
        <dbReference type="Proteomes" id="UP001320831"/>
    </source>
</evidence>
<dbReference type="GO" id="GO:0016301">
    <property type="term" value="F:kinase activity"/>
    <property type="evidence" value="ECO:0007669"/>
    <property type="project" value="UniProtKB-KW"/>
</dbReference>
<feature type="domain" description="ABM" evidence="1">
    <location>
        <begin position="4"/>
        <end position="93"/>
    </location>
</feature>
<gene>
    <name evidence="2" type="ORF">N5A92_17325</name>
</gene>
<proteinExistence type="predicted"/>
<keyword evidence="2" id="KW-0560">Oxidoreductase</keyword>
<accession>A0ABT2LQG9</accession>
<dbReference type="Proteomes" id="UP001320831">
    <property type="component" value="Unassembled WGS sequence"/>
</dbReference>
<keyword evidence="2" id="KW-0503">Monooxygenase</keyword>
<evidence type="ECO:0000259" key="1">
    <source>
        <dbReference type="PROSITE" id="PS51725"/>
    </source>
</evidence>
<dbReference type="Gene3D" id="3.30.70.100">
    <property type="match status" value="1"/>
</dbReference>
<dbReference type="PROSITE" id="PS51725">
    <property type="entry name" value="ABM"/>
    <property type="match status" value="1"/>
</dbReference>
<evidence type="ECO:0000313" key="2">
    <source>
        <dbReference type="EMBL" id="MCT7376796.1"/>
    </source>
</evidence>
<organism evidence="2 3">
    <name type="scientific">Chelativorans salis</name>
    <dbReference type="NCBI Taxonomy" id="2978478"/>
    <lineage>
        <taxon>Bacteria</taxon>
        <taxon>Pseudomonadati</taxon>
        <taxon>Pseudomonadota</taxon>
        <taxon>Alphaproteobacteria</taxon>
        <taxon>Hyphomicrobiales</taxon>
        <taxon>Phyllobacteriaceae</taxon>
        <taxon>Chelativorans</taxon>
    </lineage>
</organism>
<keyword evidence="2" id="KW-0808">Transferase</keyword>
<keyword evidence="2" id="KW-0418">Kinase</keyword>
<dbReference type="GO" id="GO:0004497">
    <property type="term" value="F:monooxygenase activity"/>
    <property type="evidence" value="ECO:0007669"/>
    <property type="project" value="UniProtKB-KW"/>
</dbReference>
<sequence>MAHYFNLTFVRARSGRSDDLGEALLALVAPSRGEAACISHHVHRSKHDPDLWMVYEIWLPADGLDRHFFLPHMNAFAVRSPELVEGDFDFHGFTRLSDRA</sequence>
<keyword evidence="3" id="KW-1185">Reference proteome</keyword>